<dbReference type="InterPro" id="IPR000477">
    <property type="entry name" value="RT_dom"/>
</dbReference>
<dbReference type="PANTHER" id="PTHR31635">
    <property type="entry name" value="REVERSE TRANSCRIPTASE DOMAIN-CONTAINING PROTEIN-RELATED"/>
    <property type="match status" value="1"/>
</dbReference>
<name>A0AB40ANM5_DIOCR</name>
<dbReference type="PANTHER" id="PTHR31635:SF196">
    <property type="entry name" value="REVERSE TRANSCRIPTASE DOMAIN-CONTAINING PROTEIN-RELATED"/>
    <property type="match status" value="1"/>
</dbReference>
<feature type="domain" description="Reverse transcriptase" evidence="1">
    <location>
        <begin position="305"/>
        <end position="584"/>
    </location>
</feature>
<evidence type="ECO:0000259" key="1">
    <source>
        <dbReference type="PROSITE" id="PS50878"/>
    </source>
</evidence>
<organism evidence="2 3">
    <name type="scientific">Dioscorea cayennensis subsp. rotundata</name>
    <name type="common">White Guinea yam</name>
    <name type="synonym">Dioscorea rotundata</name>
    <dbReference type="NCBI Taxonomy" id="55577"/>
    <lineage>
        <taxon>Eukaryota</taxon>
        <taxon>Viridiplantae</taxon>
        <taxon>Streptophyta</taxon>
        <taxon>Embryophyta</taxon>
        <taxon>Tracheophyta</taxon>
        <taxon>Spermatophyta</taxon>
        <taxon>Magnoliopsida</taxon>
        <taxon>Liliopsida</taxon>
        <taxon>Dioscoreales</taxon>
        <taxon>Dioscoreaceae</taxon>
        <taxon>Dioscorea</taxon>
    </lineage>
</organism>
<dbReference type="RefSeq" id="XP_039116586.1">
    <property type="nucleotide sequence ID" value="XM_039260652.1"/>
</dbReference>
<evidence type="ECO:0000313" key="3">
    <source>
        <dbReference type="RefSeq" id="XP_039116586.1"/>
    </source>
</evidence>
<gene>
    <name evidence="3" type="primary">LOC120252479</name>
</gene>
<accession>A0AB40ANM5</accession>
<dbReference type="InterPro" id="IPR036691">
    <property type="entry name" value="Endo/exonu/phosph_ase_sf"/>
</dbReference>
<protein>
    <submittedName>
        <fullName evidence="3">Uncharacterized protein LOC120252479</fullName>
    </submittedName>
</protein>
<reference evidence="3" key="1">
    <citation type="submission" date="2025-08" db="UniProtKB">
        <authorList>
            <consortium name="RefSeq"/>
        </authorList>
    </citation>
    <scope>IDENTIFICATION</scope>
</reference>
<dbReference type="AlphaFoldDB" id="A0AB40ANM5"/>
<dbReference type="SUPFAM" id="SSF56219">
    <property type="entry name" value="DNase I-like"/>
    <property type="match status" value="1"/>
</dbReference>
<proteinExistence type="predicted"/>
<keyword evidence="2" id="KW-1185">Reference proteome</keyword>
<dbReference type="GeneID" id="120252479"/>
<dbReference type="Pfam" id="PF00078">
    <property type="entry name" value="RVT_1"/>
    <property type="match status" value="1"/>
</dbReference>
<dbReference type="SUPFAM" id="SSF56672">
    <property type="entry name" value="DNA/RNA polymerases"/>
    <property type="match status" value="1"/>
</dbReference>
<dbReference type="Gene3D" id="3.60.10.10">
    <property type="entry name" value="Endonuclease/exonuclease/phosphatase"/>
    <property type="match status" value="1"/>
</dbReference>
<evidence type="ECO:0000313" key="2">
    <source>
        <dbReference type="Proteomes" id="UP001515500"/>
    </source>
</evidence>
<dbReference type="PROSITE" id="PS50878">
    <property type="entry name" value="RT_POL"/>
    <property type="match status" value="1"/>
</dbReference>
<sequence length="1034" mass="117977">MGDFNAVVSQEEHRGGAHYYYRRKALAFSEFIAANNLLDINYVGSQYTWCNNQQGLARRWARLDRCLVNPSWSNSFDACLVKHLPRFLSDHSPMLLSITPRIGNKKKIFRFDNYWLDYVGCHEAVRKAWCFTPHSNPMHAVSHLFSRTRYLLLDWKAKGLCSIDSAIEKLENSILEVEEKEGLGDGIDYSPQSLSIMYNNLSALHRQNNTKWAQRARLMWVQNDLWTDSARRPVQEIISVLPDDLPMVSYSEGEALIKEVSKKEVFDALLSLPTGKSPGPDGFNVEFYRFYWTEIGDLIFAAIRYFFEHSVMPNSWGRTYVALIPKKSNPQSPADFRPISLCNVCYKLISKILANRLKYILPNLIGKEQCGFVHGRTPFDNIITLQEVAHSIDNDNNPPRMLIKLDIAKSYDTMSWSAILVTLTKMGFPGRWVSWIHTCISKVSYALLINKTPTSWFSTSRGIRQGDPISPYLFILVAQNLTTMLNYAMNSNLIPGFDSRLIHNFNHLMYADDLILITEASRKSARNIKKCLLFYGNVTGQRINNSKSELIFPSQFNKHLANRITMIMDYKVGSFPVKYLGILISPKKLALSCFTSMVDKIEKSVTFWKKSRISPAGKTILINSSIMTSPLYYLSVYPVPKGILDRINRAARTFFWAKDSNRKGINSVSWDEITLNRTEGGLSIRNLESSKISLMAKNVLSLLNKNTVWWVSLLEVKYGAFDIWKGNIPGKCSWFYRGLWLDHSLLGNDSFTQSVIVATVWLIWKARCNKIFKEEELDCKRVSINAIRHVREYQLALSPLLKSSFVLNNFTIAESPILLIASVYNADSSSAGLGFIVSDYTSTLICSGCCGCPVISAEDAAVKEFSFALQVMLNWRWNFKIKTILSSSADIVAAILNSSRLNDWRLDQQLFFIGDLLIELGNPATHLIPGRWSKVPSSLALYGLNHHEVSLFFSGRDLPKWLMKSLRSQVRQCLNLKKLPFKSGINNNSQRILIDCKREWWESLEWDDATIPSNLRPRFRTDGSLNEWMTSGSE</sequence>
<dbReference type="CDD" id="cd01650">
    <property type="entry name" value="RT_nLTR_like"/>
    <property type="match status" value="1"/>
</dbReference>
<dbReference type="InterPro" id="IPR043502">
    <property type="entry name" value="DNA/RNA_pol_sf"/>
</dbReference>
<dbReference type="Proteomes" id="UP001515500">
    <property type="component" value="Chromosome 21"/>
</dbReference>